<keyword evidence="2" id="KW-0175">Coiled coil</keyword>
<dbReference type="Proteomes" id="UP000825729">
    <property type="component" value="Unassembled WGS sequence"/>
</dbReference>
<feature type="coiled-coil region" evidence="2">
    <location>
        <begin position="147"/>
        <end position="188"/>
    </location>
</feature>
<keyword evidence="6" id="KW-1185">Reference proteome</keyword>
<keyword evidence="4" id="KW-0472">Membrane</keyword>
<dbReference type="Gene3D" id="3.40.50.300">
    <property type="entry name" value="P-loop containing nucleotide triphosphate hydrolases"/>
    <property type="match status" value="1"/>
</dbReference>
<dbReference type="AlphaFoldDB" id="A0AAV7FF95"/>
<accession>A0AAV7FF95</accession>
<keyword evidence="4" id="KW-1133">Transmembrane helix</keyword>
<feature type="transmembrane region" description="Helical" evidence="4">
    <location>
        <begin position="286"/>
        <end position="304"/>
    </location>
</feature>
<evidence type="ECO:0000313" key="6">
    <source>
        <dbReference type="Proteomes" id="UP000825729"/>
    </source>
</evidence>
<evidence type="ECO:0000256" key="1">
    <source>
        <dbReference type="ARBA" id="ARBA00008821"/>
    </source>
</evidence>
<evidence type="ECO:0000313" key="5">
    <source>
        <dbReference type="EMBL" id="KAG9458417.1"/>
    </source>
</evidence>
<gene>
    <name evidence="5" type="ORF">H6P81_002925</name>
</gene>
<feature type="transmembrane region" description="Helical" evidence="4">
    <location>
        <begin position="311"/>
        <end position="328"/>
    </location>
</feature>
<keyword evidence="4" id="KW-0812">Transmembrane</keyword>
<reference evidence="5 6" key="1">
    <citation type="submission" date="2021-07" db="EMBL/GenBank/DDBJ databases">
        <title>The Aristolochia fimbriata genome: insights into angiosperm evolution, floral development and chemical biosynthesis.</title>
        <authorList>
            <person name="Jiao Y."/>
        </authorList>
    </citation>
    <scope>NUCLEOTIDE SEQUENCE [LARGE SCALE GENOMIC DNA]</scope>
    <source>
        <strain evidence="5">IBCAS-2021</strain>
        <tissue evidence="5">Leaf</tissue>
    </source>
</reference>
<proteinExistence type="inferred from homology"/>
<dbReference type="InterPro" id="IPR027417">
    <property type="entry name" value="P-loop_NTPase"/>
</dbReference>
<comment type="caution">
    <text evidence="5">The sequence shown here is derived from an EMBL/GenBank/DDBJ whole genome shotgun (WGS) entry which is preliminary data.</text>
</comment>
<feature type="region of interest" description="Disordered" evidence="3">
    <location>
        <begin position="81"/>
        <end position="115"/>
    </location>
</feature>
<dbReference type="EMBL" id="JAINDJ010000002">
    <property type="protein sequence ID" value="KAG9458417.1"/>
    <property type="molecule type" value="Genomic_DNA"/>
</dbReference>
<sequence length="386" mass="42904">MALTVWFYEHTHGNVPAFVYDPSFKLVDKEAFPRVLKWGTRNYKHERTYKSLLNVNGLFQSLSCLEPISNEEALLISPLEEGSTPEVRASTPVREASTPVTEGSAPVTEASNPRFGETHTLGEETSPFGDFMELTGGCTSPLTRVNYNSSSNELVALKEMCKDLQEQLAVKDREIQQLREQVSHLKELLSLREGCGVGEDTIVQFEDPISEMGPEPRVEVPFTYIMPIRSVLDAIACDVLNPDHIDVEFDSIGGLEDVKQALIELVILPLKRPELFAGQLLSPQKGLSGVILLLFGISFIQFTNQKSMQNLYVLGISLFLGIFIPQYFNEFRANAGHGPVKTRPGWFDDILNAIFSSPPTVALMARTLLDNTLDATDTAIDRGLPW</sequence>
<evidence type="ECO:0000256" key="3">
    <source>
        <dbReference type="SAM" id="MobiDB-lite"/>
    </source>
</evidence>
<evidence type="ECO:0000256" key="2">
    <source>
        <dbReference type="SAM" id="Coils"/>
    </source>
</evidence>
<protein>
    <submittedName>
        <fullName evidence="5">Uncharacterized protein</fullName>
    </submittedName>
</protein>
<organism evidence="5 6">
    <name type="scientific">Aristolochia fimbriata</name>
    <name type="common">White veined hardy Dutchman's pipe vine</name>
    <dbReference type="NCBI Taxonomy" id="158543"/>
    <lineage>
        <taxon>Eukaryota</taxon>
        <taxon>Viridiplantae</taxon>
        <taxon>Streptophyta</taxon>
        <taxon>Embryophyta</taxon>
        <taxon>Tracheophyta</taxon>
        <taxon>Spermatophyta</taxon>
        <taxon>Magnoliopsida</taxon>
        <taxon>Magnoliidae</taxon>
        <taxon>Piperales</taxon>
        <taxon>Aristolochiaceae</taxon>
        <taxon>Aristolochia</taxon>
    </lineage>
</organism>
<evidence type="ECO:0000256" key="4">
    <source>
        <dbReference type="SAM" id="Phobius"/>
    </source>
</evidence>
<name>A0AAV7FF95_ARIFI</name>
<comment type="similarity">
    <text evidence="1">Belongs to the nucleobase:cation symporter-2 (NCS2) (TC 2.A.40) family.</text>
</comment>
<dbReference type="PANTHER" id="PTHR11119">
    <property type="entry name" value="XANTHINE-URACIL / VITAMIN C PERMEASE FAMILY MEMBER"/>
    <property type="match status" value="1"/>
</dbReference>